<keyword evidence="2" id="KW-1185">Reference proteome</keyword>
<dbReference type="Pfam" id="PF14337">
    <property type="entry name" value="Abi_alpha"/>
    <property type="match status" value="1"/>
</dbReference>
<organism evidence="1 2">
    <name type="scientific">Convivina praedatoris</name>
    <dbReference type="NCBI Taxonomy" id="2880963"/>
    <lineage>
        <taxon>Bacteria</taxon>
        <taxon>Bacillati</taxon>
        <taxon>Bacillota</taxon>
        <taxon>Bacilli</taxon>
        <taxon>Lactobacillales</taxon>
        <taxon>Lactobacillaceae</taxon>
        <taxon>Convivina</taxon>
    </lineage>
</organism>
<proteinExistence type="predicted"/>
<dbReference type="InterPro" id="IPR025506">
    <property type="entry name" value="Abi_alpha"/>
</dbReference>
<evidence type="ECO:0000313" key="2">
    <source>
        <dbReference type="Proteomes" id="UP000838102"/>
    </source>
</evidence>
<gene>
    <name evidence="1" type="ORF">LMG032447_01179</name>
</gene>
<protein>
    <recommendedName>
        <fullName evidence="3">DUF4393 domain-containing protein</fullName>
    </recommendedName>
</protein>
<dbReference type="RefSeq" id="WP_248706551.1">
    <property type="nucleotide sequence ID" value="NZ_CAKOEU010000005.1"/>
</dbReference>
<dbReference type="EMBL" id="CAKOEU010000005">
    <property type="protein sequence ID" value="CAH1855856.1"/>
    <property type="molecule type" value="Genomic_DNA"/>
</dbReference>
<accession>A0ABM9D4U8</accession>
<name>A0ABM9D4U8_9LACO</name>
<comment type="caution">
    <text evidence="1">The sequence shown here is derived from an EMBL/GenBank/DDBJ whole genome shotgun (WGS) entry which is preliminary data.</text>
</comment>
<dbReference type="Proteomes" id="UP000838102">
    <property type="component" value="Unassembled WGS sequence"/>
</dbReference>
<evidence type="ECO:0008006" key="3">
    <source>
        <dbReference type="Google" id="ProtNLM"/>
    </source>
</evidence>
<sequence length="257" mass="28801">MNPEEIKSLLNIIPEDTRNAVMKPSASNVGIALNGLFLQKFGKYVQNGIIKQVEIDAFKKSITNKFNNMDLQNYDPSKLGQAYKTLENSAERLDEELLREMFSNLLAGTLNKQVNENISPKFKTILADMSIKEAILLKKLYTSPLFPAFPLFNVFTQNIDKKIEKKTFSNLIGISNSIHINEPLTIDELIRDGIVSVDTSNTLADKNSIIIYSSISEKIGFETYNSKNQSESISIRKGALTFTSFGQSFARTVLAED</sequence>
<evidence type="ECO:0000313" key="1">
    <source>
        <dbReference type="EMBL" id="CAH1855856.1"/>
    </source>
</evidence>
<reference evidence="1" key="1">
    <citation type="submission" date="2022-03" db="EMBL/GenBank/DDBJ databases">
        <authorList>
            <person name="Hettiarachchi G."/>
        </authorList>
    </citation>
    <scope>NUCLEOTIDE SEQUENCE</scope>
    <source>
        <strain evidence="1">LMG 32447</strain>
    </source>
</reference>